<organism evidence="2 3">
    <name type="scientific">Vibrio rumoiensis 1S-45</name>
    <dbReference type="NCBI Taxonomy" id="1188252"/>
    <lineage>
        <taxon>Bacteria</taxon>
        <taxon>Pseudomonadati</taxon>
        <taxon>Pseudomonadota</taxon>
        <taxon>Gammaproteobacteria</taxon>
        <taxon>Vibrionales</taxon>
        <taxon>Vibrionaceae</taxon>
        <taxon>Vibrio</taxon>
    </lineage>
</organism>
<dbReference type="CDD" id="cd03450">
    <property type="entry name" value="NodN"/>
    <property type="match status" value="1"/>
</dbReference>
<accession>A0A1E5E4B3</accession>
<name>A0A1E5E4B3_9VIBR</name>
<evidence type="ECO:0000313" key="3">
    <source>
        <dbReference type="Proteomes" id="UP000094070"/>
    </source>
</evidence>
<sequence>MRVVDIIKHKTDSLAKHQFELKDLMSPVLREYWADFINRANSQQIFPWLKEHQTPAVNEEVAPVAVPDIELSPEADALFNELSQKIGEEMHVGDWLTIDQERINAFGQVTEDMQWIHTDSERAEQESPFKTTVAHGFLTLSLLSRLTDSVDEKNPPFPTAKMTVNVGLNEVRFPYPVKAGNSVRARSKLLKVTPIKRGLEIEREIKVEIDGVRRPGCVVVSVIRLYF</sequence>
<dbReference type="AlphaFoldDB" id="A0A1E5E4B3"/>
<evidence type="ECO:0000259" key="1">
    <source>
        <dbReference type="Pfam" id="PF01575"/>
    </source>
</evidence>
<proteinExistence type="predicted"/>
<dbReference type="Proteomes" id="UP000094070">
    <property type="component" value="Unassembled WGS sequence"/>
</dbReference>
<dbReference type="SUPFAM" id="SSF54637">
    <property type="entry name" value="Thioesterase/thiol ester dehydrase-isomerase"/>
    <property type="match status" value="1"/>
</dbReference>
<dbReference type="Gene3D" id="3.10.129.10">
    <property type="entry name" value="Hotdog Thioesterase"/>
    <property type="match status" value="1"/>
</dbReference>
<dbReference type="InterPro" id="IPR002539">
    <property type="entry name" value="MaoC-like_dom"/>
</dbReference>
<dbReference type="InterPro" id="IPR039375">
    <property type="entry name" value="NodN-like"/>
</dbReference>
<dbReference type="OrthoDB" id="9801735at2"/>
<dbReference type="PANTHER" id="PTHR42993">
    <property type="entry name" value="MAOC-LIKE DEHYDRATASE DOMAIN-CONTAINING PROTEIN"/>
    <property type="match status" value="1"/>
</dbReference>
<dbReference type="Pfam" id="PF01575">
    <property type="entry name" value="MaoC_dehydratas"/>
    <property type="match status" value="1"/>
</dbReference>
<dbReference type="eggNOG" id="COG2030">
    <property type="taxonomic scope" value="Bacteria"/>
</dbReference>
<dbReference type="InterPro" id="IPR029069">
    <property type="entry name" value="HotDog_dom_sf"/>
</dbReference>
<protein>
    <submittedName>
        <fullName evidence="2">Dehydratase</fullName>
    </submittedName>
</protein>
<dbReference type="RefSeq" id="WP_017023640.1">
    <property type="nucleotide sequence ID" value="NZ_AJYK02000029.1"/>
</dbReference>
<evidence type="ECO:0000313" key="2">
    <source>
        <dbReference type="EMBL" id="OEF27593.1"/>
    </source>
</evidence>
<dbReference type="PANTHER" id="PTHR42993:SF1">
    <property type="entry name" value="MAOC-LIKE DEHYDRATASE DOMAIN-CONTAINING PROTEIN"/>
    <property type="match status" value="1"/>
</dbReference>
<gene>
    <name evidence="2" type="ORF">A1QC_06050</name>
</gene>
<dbReference type="STRING" id="1188252.A1QC_06050"/>
<feature type="domain" description="MaoC-like" evidence="1">
    <location>
        <begin position="84"/>
        <end position="198"/>
    </location>
</feature>
<comment type="caution">
    <text evidence="2">The sequence shown here is derived from an EMBL/GenBank/DDBJ whole genome shotgun (WGS) entry which is preliminary data.</text>
</comment>
<keyword evidence="3" id="KW-1185">Reference proteome</keyword>
<dbReference type="EMBL" id="AJYK02000029">
    <property type="protein sequence ID" value="OEF27593.1"/>
    <property type="molecule type" value="Genomic_DNA"/>
</dbReference>
<reference evidence="2 3" key="1">
    <citation type="journal article" date="2012" name="Science">
        <title>Ecological populations of bacteria act as socially cohesive units of antibiotic production and resistance.</title>
        <authorList>
            <person name="Cordero O.X."/>
            <person name="Wildschutte H."/>
            <person name="Kirkup B."/>
            <person name="Proehl S."/>
            <person name="Ngo L."/>
            <person name="Hussain F."/>
            <person name="Le Roux F."/>
            <person name="Mincer T."/>
            <person name="Polz M.F."/>
        </authorList>
    </citation>
    <scope>NUCLEOTIDE SEQUENCE [LARGE SCALE GENOMIC DNA]</scope>
    <source>
        <strain evidence="2 3">1S-45</strain>
    </source>
</reference>